<dbReference type="OrthoDB" id="6133115at2759"/>
<comment type="caution">
    <text evidence="7">The sequence shown here is derived from an EMBL/GenBank/DDBJ whole genome shotgun (WGS) entry which is preliminary data.</text>
</comment>
<comment type="subcellular location">
    <subcellularLocation>
        <location evidence="1">Membrane</location>
        <topology evidence="1">Multi-pass membrane protein</topology>
    </subcellularLocation>
</comment>
<protein>
    <recommendedName>
        <fullName evidence="9">Major facilitator superfamily (MFS) profile domain-containing protein</fullName>
    </recommendedName>
</protein>
<evidence type="ECO:0000256" key="6">
    <source>
        <dbReference type="SAM" id="Phobius"/>
    </source>
</evidence>
<evidence type="ECO:0000313" key="8">
    <source>
        <dbReference type="Proteomes" id="UP000308549"/>
    </source>
</evidence>
<feature type="transmembrane region" description="Helical" evidence="6">
    <location>
        <begin position="388"/>
        <end position="406"/>
    </location>
</feature>
<dbReference type="Proteomes" id="UP000308549">
    <property type="component" value="Unassembled WGS sequence"/>
</dbReference>
<dbReference type="GO" id="GO:0016020">
    <property type="term" value="C:membrane"/>
    <property type="evidence" value="ECO:0007669"/>
    <property type="project" value="UniProtKB-SubCell"/>
</dbReference>
<feature type="transmembrane region" description="Helical" evidence="6">
    <location>
        <begin position="331"/>
        <end position="347"/>
    </location>
</feature>
<dbReference type="Gene3D" id="1.20.1250.20">
    <property type="entry name" value="MFS general substrate transporter like domains"/>
    <property type="match status" value="2"/>
</dbReference>
<organism evidence="7 8">
    <name type="scientific">Salinomyces thailandicus</name>
    <dbReference type="NCBI Taxonomy" id="706561"/>
    <lineage>
        <taxon>Eukaryota</taxon>
        <taxon>Fungi</taxon>
        <taxon>Dikarya</taxon>
        <taxon>Ascomycota</taxon>
        <taxon>Pezizomycotina</taxon>
        <taxon>Dothideomycetes</taxon>
        <taxon>Dothideomycetidae</taxon>
        <taxon>Mycosphaerellales</taxon>
        <taxon>Teratosphaeriaceae</taxon>
        <taxon>Salinomyces</taxon>
    </lineage>
</organism>
<dbReference type="AlphaFoldDB" id="A0A4U0U3C3"/>
<proteinExistence type="predicted"/>
<feature type="transmembrane region" description="Helical" evidence="6">
    <location>
        <begin position="354"/>
        <end position="376"/>
    </location>
</feature>
<name>A0A4U0U3C3_9PEZI</name>
<feature type="transmembrane region" description="Helical" evidence="6">
    <location>
        <begin position="156"/>
        <end position="175"/>
    </location>
</feature>
<feature type="region of interest" description="Disordered" evidence="5">
    <location>
        <begin position="441"/>
        <end position="462"/>
    </location>
</feature>
<evidence type="ECO:0000256" key="3">
    <source>
        <dbReference type="ARBA" id="ARBA00022989"/>
    </source>
</evidence>
<dbReference type="PANTHER" id="PTHR48022:SF77">
    <property type="entry name" value="MAJOR FACILITATOR SUPERFAMILY (MFS) PROFILE DOMAIN-CONTAINING PROTEIN"/>
    <property type="match status" value="1"/>
</dbReference>
<gene>
    <name evidence="7" type="ORF">B0A50_03440</name>
</gene>
<evidence type="ECO:0008006" key="9">
    <source>
        <dbReference type="Google" id="ProtNLM"/>
    </source>
</evidence>
<dbReference type="InterPro" id="IPR050360">
    <property type="entry name" value="MFS_Sugar_Transporters"/>
</dbReference>
<accession>A0A4U0U3C3</accession>
<keyword evidence="2 6" id="KW-0812">Transmembrane</keyword>
<dbReference type="Pfam" id="PF00083">
    <property type="entry name" value="Sugar_tr"/>
    <property type="match status" value="2"/>
</dbReference>
<feature type="transmembrane region" description="Helical" evidence="6">
    <location>
        <begin position="306"/>
        <end position="325"/>
    </location>
</feature>
<dbReference type="SUPFAM" id="SSF103473">
    <property type="entry name" value="MFS general substrate transporter"/>
    <property type="match status" value="1"/>
</dbReference>
<feature type="transmembrane region" description="Helical" evidence="6">
    <location>
        <begin position="243"/>
        <end position="262"/>
    </location>
</feature>
<keyword evidence="4 6" id="KW-0472">Membrane</keyword>
<sequence length="462" mass="50735">MALGLFDLRWTDHKWAIIYCSVSTFGALCYGYDQIYYTGVLGMTPFINAYGKTTDEEGNTALTTTFLSLTASIIYVGELVGALLAAPINDRFGRKGVFYCASAWIVAGAVVQAADKSTEGLIIFGPDIDRLGHCQLVGSGITKGTEGINSSASYKVPMALLALLPLMMIVCLPFTPESPLWFARKGRVNDASRALQRINHSQPGYTPQDDLELVAKAVRTERATASESTWMSLIREPIERRKLIFSCGAMIAQQINGIQFFYSYGVVFAQSIGISQPFTISLITNVLQVVAVFVSVVLGNKVPRRANLLVTTSMMLVAFIVIGGFGTVEPLTNGYAIAIVVFSEMATGRNRNKIMSCAIMSFFLTVWVIAFTSPYIYYDAHLGPMLGFVYAGTTAVFSLTYIWFCVGETTGRSTLEIEMFFQEGIPVREWSKHTFPELEVGQEPTSRELAEKENSSEQIEAV</sequence>
<evidence type="ECO:0000313" key="7">
    <source>
        <dbReference type="EMBL" id="TKA29428.1"/>
    </source>
</evidence>
<dbReference type="InterPro" id="IPR005828">
    <property type="entry name" value="MFS_sugar_transport-like"/>
</dbReference>
<reference evidence="7 8" key="1">
    <citation type="submission" date="2017-03" db="EMBL/GenBank/DDBJ databases">
        <title>Genomes of endolithic fungi from Antarctica.</title>
        <authorList>
            <person name="Coleine C."/>
            <person name="Masonjones S."/>
            <person name="Stajich J.E."/>
        </authorList>
    </citation>
    <scope>NUCLEOTIDE SEQUENCE [LARGE SCALE GENOMIC DNA]</scope>
    <source>
        <strain evidence="7 8">CCFEE 6315</strain>
    </source>
</reference>
<evidence type="ECO:0000256" key="1">
    <source>
        <dbReference type="ARBA" id="ARBA00004141"/>
    </source>
</evidence>
<dbReference type="GO" id="GO:0005351">
    <property type="term" value="F:carbohydrate:proton symporter activity"/>
    <property type="evidence" value="ECO:0007669"/>
    <property type="project" value="TreeGrafter"/>
</dbReference>
<keyword evidence="8" id="KW-1185">Reference proteome</keyword>
<evidence type="ECO:0000256" key="4">
    <source>
        <dbReference type="ARBA" id="ARBA00023136"/>
    </source>
</evidence>
<feature type="transmembrane region" description="Helical" evidence="6">
    <location>
        <begin position="66"/>
        <end position="85"/>
    </location>
</feature>
<dbReference type="PANTHER" id="PTHR48022">
    <property type="entry name" value="PLASTIDIC GLUCOSE TRANSPORTER 4"/>
    <property type="match status" value="1"/>
</dbReference>
<feature type="compositionally biased region" description="Basic and acidic residues" evidence="5">
    <location>
        <begin position="445"/>
        <end position="455"/>
    </location>
</feature>
<dbReference type="EMBL" id="NAJL01000014">
    <property type="protein sequence ID" value="TKA29428.1"/>
    <property type="molecule type" value="Genomic_DNA"/>
</dbReference>
<evidence type="ECO:0000256" key="5">
    <source>
        <dbReference type="SAM" id="MobiDB-lite"/>
    </source>
</evidence>
<keyword evidence="3 6" id="KW-1133">Transmembrane helix</keyword>
<dbReference type="InterPro" id="IPR036259">
    <property type="entry name" value="MFS_trans_sf"/>
</dbReference>
<evidence type="ECO:0000256" key="2">
    <source>
        <dbReference type="ARBA" id="ARBA00022692"/>
    </source>
</evidence>
<feature type="transmembrane region" description="Helical" evidence="6">
    <location>
        <begin position="274"/>
        <end position="299"/>
    </location>
</feature>